<keyword evidence="2" id="KW-1185">Reference proteome</keyword>
<accession>A0ABV1GJ16</accession>
<dbReference type="RefSeq" id="WP_349217316.1">
    <property type="nucleotide sequence ID" value="NZ_JBBMFA010000116.1"/>
</dbReference>
<proteinExistence type="predicted"/>
<evidence type="ECO:0000313" key="1">
    <source>
        <dbReference type="EMBL" id="MEQ2521840.1"/>
    </source>
</evidence>
<sequence>MNDLKEKRALVRKIVRARPKSPGELCAGCVWRMAESGRVVCPFPRCVRRSTEEPERSSKRY</sequence>
<comment type="caution">
    <text evidence="1">The sequence shown here is derived from an EMBL/GenBank/DDBJ whole genome shotgun (WGS) entry which is preliminary data.</text>
</comment>
<protein>
    <submittedName>
        <fullName evidence="1">Uncharacterized protein</fullName>
    </submittedName>
</protein>
<name>A0ABV1GJ16_9FIRM</name>
<dbReference type="EMBL" id="JBBMFA010000116">
    <property type="protein sequence ID" value="MEQ2521840.1"/>
    <property type="molecule type" value="Genomic_DNA"/>
</dbReference>
<reference evidence="1 2" key="1">
    <citation type="submission" date="2024-03" db="EMBL/GenBank/DDBJ databases">
        <title>Human intestinal bacterial collection.</title>
        <authorList>
            <person name="Pauvert C."/>
            <person name="Hitch T.C.A."/>
            <person name="Clavel T."/>
        </authorList>
    </citation>
    <scope>NUCLEOTIDE SEQUENCE [LARGE SCALE GENOMIC DNA]</scope>
    <source>
        <strain evidence="1 2">CLA-JM-H11</strain>
    </source>
</reference>
<gene>
    <name evidence="1" type="ORF">WMO24_15590</name>
</gene>
<organism evidence="1 2">
    <name type="scientific">Ruthenibacterium intestinale</name>
    <dbReference type="NCBI Taxonomy" id="3133163"/>
    <lineage>
        <taxon>Bacteria</taxon>
        <taxon>Bacillati</taxon>
        <taxon>Bacillota</taxon>
        <taxon>Clostridia</taxon>
        <taxon>Eubacteriales</taxon>
        <taxon>Oscillospiraceae</taxon>
        <taxon>Ruthenibacterium</taxon>
    </lineage>
</organism>
<evidence type="ECO:0000313" key="2">
    <source>
        <dbReference type="Proteomes" id="UP001477672"/>
    </source>
</evidence>
<dbReference type="Proteomes" id="UP001477672">
    <property type="component" value="Unassembled WGS sequence"/>
</dbReference>